<sequence>MGTDRWDARFWANFFPPDEEGKKKKQNKQARERWGERSPAGGPGLRRRRSARRMRRGAWRLQTAVKMGCSLNKLEKREEKRPGNIYSTLKRPQVETKVDVTYEYCFLEFTTLTAAELPRSSATRLASLRDLPDQLLELYQQGFSLAALHPFVQPTRRQEKILLEHIFRAILVKKTNRSQKAELHNEGYTLELDYCSSLEHLADQKLIPEFIKKVQEAASQGLKFVSVVPQYQPSVSSAGSQHLKPVANSVEDARDVKCTLGDRSSLENDTPKDAETDAATAGVNRRPETKPGSTGDMPSAQQPGIPSPSAENEAGEFPLRGLQPALDGSEGDPSNGPEELPSRKMEIFAFFNRPKSQQKCRQYYPVTIPLQVSKNGQTVSSLDASWLEHMSDHFRKGGVLVNAVFQLGMANDSFYGLTDGVFIFEAVSTEDNRTTQGYDAIVVEQWTVLEGTEVQTDYMPLLNSLAAYGWQLTCVLPTPILKTTREGNVSTKQIVFLQRPCLPQKTKKRESKFQWRFSRNEIHGRQTRKSKGKLSASDKQQAEENEKNLEDQFSKAGDVGNCVLGAPQWGRASEVREQRQGSAAMQNGPAGHNRDSVALRHSNPRAEAELAAGSTPTEAN</sequence>
<comment type="subcellular location">
    <subcellularLocation>
        <location evidence="1">Cell membrane</location>
        <topology evidence="1">Lipid-anchor</topology>
    </subcellularLocation>
</comment>
<proteinExistence type="inferred from homology"/>
<feature type="region of interest" description="Disordered" evidence="8">
    <location>
        <begin position="260"/>
        <end position="340"/>
    </location>
</feature>
<dbReference type="GO" id="GO:0001765">
    <property type="term" value="P:membrane raft assembly"/>
    <property type="evidence" value="ECO:0007669"/>
    <property type="project" value="Ensembl"/>
</dbReference>
<dbReference type="GO" id="GO:0043330">
    <property type="term" value="P:response to exogenous dsRNA"/>
    <property type="evidence" value="ECO:0007669"/>
    <property type="project" value="Ensembl"/>
</dbReference>
<dbReference type="GO" id="GO:0003725">
    <property type="term" value="F:double-stranded RNA binding"/>
    <property type="evidence" value="ECO:0007669"/>
    <property type="project" value="Ensembl"/>
</dbReference>
<keyword evidence="3" id="KW-1003">Cell membrane</keyword>
<keyword evidence="5" id="KW-0472">Membrane</keyword>
<evidence type="ECO:0000256" key="5">
    <source>
        <dbReference type="ARBA" id="ARBA00023136"/>
    </source>
</evidence>
<accession>A0A8C6ICY2</accession>
<dbReference type="GO" id="GO:0033227">
    <property type="term" value="P:dsRNA transport"/>
    <property type="evidence" value="ECO:0007669"/>
    <property type="project" value="Ensembl"/>
</dbReference>
<name>A0A8C6ICY2_MUSSI</name>
<dbReference type="GO" id="GO:0040010">
    <property type="term" value="P:positive regulation of growth rate"/>
    <property type="evidence" value="ECO:0007669"/>
    <property type="project" value="Ensembl"/>
</dbReference>
<evidence type="ECO:0000256" key="7">
    <source>
        <dbReference type="ARBA" id="ARBA00023288"/>
    </source>
</evidence>
<dbReference type="GO" id="GO:0032596">
    <property type="term" value="P:protein transport into membrane raft"/>
    <property type="evidence" value="ECO:0007669"/>
    <property type="project" value="Ensembl"/>
</dbReference>
<dbReference type="PANTHER" id="PTHR17601:SF3">
    <property type="entry name" value="RAFTLIN"/>
    <property type="match status" value="1"/>
</dbReference>
<reference evidence="9" key="1">
    <citation type="submission" date="2025-08" db="UniProtKB">
        <authorList>
            <consortium name="Ensembl"/>
        </authorList>
    </citation>
    <scope>IDENTIFICATION</scope>
</reference>
<feature type="compositionally biased region" description="Basic and acidic residues" evidence="8">
    <location>
        <begin position="540"/>
        <end position="553"/>
    </location>
</feature>
<dbReference type="GO" id="GO:0005768">
    <property type="term" value="C:endosome"/>
    <property type="evidence" value="ECO:0007669"/>
    <property type="project" value="Ensembl"/>
</dbReference>
<keyword evidence="6" id="KW-0564">Palmitate</keyword>
<dbReference type="Ensembl" id="ENSMSIT00000043973.1">
    <property type="protein sequence ID" value="ENSMSIP00000034870.1"/>
    <property type="gene ID" value="ENSMSIG00000029098.1"/>
</dbReference>
<evidence type="ECO:0000256" key="6">
    <source>
        <dbReference type="ARBA" id="ARBA00023139"/>
    </source>
</evidence>
<feature type="region of interest" description="Disordered" evidence="8">
    <location>
        <begin position="570"/>
        <end position="620"/>
    </location>
</feature>
<dbReference type="GO" id="GO:0032740">
    <property type="term" value="P:positive regulation of interleukin-17 production"/>
    <property type="evidence" value="ECO:0007669"/>
    <property type="project" value="Ensembl"/>
</dbReference>
<dbReference type="GO" id="GO:0045121">
    <property type="term" value="C:membrane raft"/>
    <property type="evidence" value="ECO:0007669"/>
    <property type="project" value="Ensembl"/>
</dbReference>
<evidence type="ECO:0000313" key="9">
    <source>
        <dbReference type="Ensembl" id="ENSMSIP00000034870.1"/>
    </source>
</evidence>
<organism evidence="9 10">
    <name type="scientific">Mus spicilegus</name>
    <name type="common">Mound-building mouse</name>
    <dbReference type="NCBI Taxonomy" id="10103"/>
    <lineage>
        <taxon>Eukaryota</taxon>
        <taxon>Metazoa</taxon>
        <taxon>Chordata</taxon>
        <taxon>Craniata</taxon>
        <taxon>Vertebrata</taxon>
        <taxon>Euteleostomi</taxon>
        <taxon>Mammalia</taxon>
        <taxon>Eutheria</taxon>
        <taxon>Euarchontoglires</taxon>
        <taxon>Glires</taxon>
        <taxon>Rodentia</taxon>
        <taxon>Myomorpha</taxon>
        <taxon>Muroidea</taxon>
        <taxon>Muridae</taxon>
        <taxon>Murinae</taxon>
        <taxon>Mus</taxon>
        <taxon>Mus</taxon>
    </lineage>
</organism>
<evidence type="ECO:0000313" key="10">
    <source>
        <dbReference type="Proteomes" id="UP000694415"/>
    </source>
</evidence>
<feature type="region of interest" description="Disordered" evidence="8">
    <location>
        <begin position="1"/>
        <end position="55"/>
    </location>
</feature>
<dbReference type="Pfam" id="PF15250">
    <property type="entry name" value="Raftlin"/>
    <property type="match status" value="1"/>
</dbReference>
<dbReference type="GO" id="GO:0050852">
    <property type="term" value="P:T cell receptor signaling pathway"/>
    <property type="evidence" value="ECO:0007669"/>
    <property type="project" value="Ensembl"/>
</dbReference>
<dbReference type="GO" id="GO:0032991">
    <property type="term" value="C:protein-containing complex"/>
    <property type="evidence" value="ECO:0007669"/>
    <property type="project" value="Ensembl"/>
</dbReference>
<keyword evidence="4" id="KW-0519">Myristate</keyword>
<dbReference type="GO" id="GO:0005886">
    <property type="term" value="C:plasma membrane"/>
    <property type="evidence" value="ECO:0007669"/>
    <property type="project" value="UniProtKB-SubCell"/>
</dbReference>
<keyword evidence="10" id="KW-1185">Reference proteome</keyword>
<reference evidence="9" key="2">
    <citation type="submission" date="2025-09" db="UniProtKB">
        <authorList>
            <consortium name="Ensembl"/>
        </authorList>
    </citation>
    <scope>IDENTIFICATION</scope>
</reference>
<dbReference type="GO" id="GO:0034138">
    <property type="term" value="P:toll-like receptor 3 signaling pathway"/>
    <property type="evidence" value="ECO:0007669"/>
    <property type="project" value="Ensembl"/>
</dbReference>
<evidence type="ECO:0000256" key="8">
    <source>
        <dbReference type="SAM" id="MobiDB-lite"/>
    </source>
</evidence>
<dbReference type="GO" id="GO:0002457">
    <property type="term" value="P:T cell antigen processing and presentation"/>
    <property type="evidence" value="ECO:0007669"/>
    <property type="project" value="Ensembl"/>
</dbReference>
<dbReference type="PANTHER" id="PTHR17601">
    <property type="entry name" value="RAFTLIN-RELATED"/>
    <property type="match status" value="1"/>
</dbReference>
<feature type="compositionally biased region" description="Basic and acidic residues" evidence="8">
    <location>
        <begin position="592"/>
        <end position="608"/>
    </location>
</feature>
<comment type="similarity">
    <text evidence="2">Belongs to the raftlin family.</text>
</comment>
<keyword evidence="7" id="KW-0449">Lipoprotein</keyword>
<dbReference type="GeneTree" id="ENSGT00530000063609"/>
<feature type="compositionally biased region" description="Basic and acidic residues" evidence="8">
    <location>
        <begin position="264"/>
        <end position="275"/>
    </location>
</feature>
<protein>
    <submittedName>
        <fullName evidence="9">Raftlin lipid raft linker 1</fullName>
    </submittedName>
</protein>
<dbReference type="InterPro" id="IPR028169">
    <property type="entry name" value="Raftlin"/>
</dbReference>
<evidence type="ECO:0000256" key="3">
    <source>
        <dbReference type="ARBA" id="ARBA00022475"/>
    </source>
</evidence>
<evidence type="ECO:0000256" key="2">
    <source>
        <dbReference type="ARBA" id="ARBA00006390"/>
    </source>
</evidence>
<evidence type="ECO:0000256" key="1">
    <source>
        <dbReference type="ARBA" id="ARBA00004193"/>
    </source>
</evidence>
<dbReference type="GO" id="GO:0050853">
    <property type="term" value="P:B cell receptor signaling pathway"/>
    <property type="evidence" value="ECO:0007669"/>
    <property type="project" value="Ensembl"/>
</dbReference>
<evidence type="ECO:0000256" key="4">
    <source>
        <dbReference type="ARBA" id="ARBA00022707"/>
    </source>
</evidence>
<dbReference type="AlphaFoldDB" id="A0A8C6ICY2"/>
<dbReference type="Proteomes" id="UP000694415">
    <property type="component" value="Unplaced"/>
</dbReference>
<feature type="compositionally biased region" description="Basic residues" evidence="8">
    <location>
        <begin position="45"/>
        <end position="55"/>
    </location>
</feature>
<feature type="region of interest" description="Disordered" evidence="8">
    <location>
        <begin position="518"/>
        <end position="554"/>
    </location>
</feature>